<dbReference type="GO" id="GO:0006629">
    <property type="term" value="P:lipid metabolic process"/>
    <property type="evidence" value="ECO:0007669"/>
    <property type="project" value="InterPro"/>
</dbReference>
<dbReference type="RefSeq" id="XP_060414476.1">
    <property type="nucleotide sequence ID" value="XM_060554650.1"/>
</dbReference>
<dbReference type="AlphaFoldDB" id="A0AAD8PZU1"/>
<dbReference type="GeneID" id="85438890"/>
<dbReference type="SUPFAM" id="SSF51695">
    <property type="entry name" value="PLC-like phosphodiesterases"/>
    <property type="match status" value="1"/>
</dbReference>
<dbReference type="Gene3D" id="3.20.20.190">
    <property type="entry name" value="Phosphatidylinositol (PI) phosphodiesterase"/>
    <property type="match status" value="1"/>
</dbReference>
<comment type="caution">
    <text evidence="2">The sequence shown here is derived from an EMBL/GenBank/DDBJ whole genome shotgun (WGS) entry which is preliminary data.</text>
</comment>
<accession>A0AAD8PZU1</accession>
<feature type="chain" id="PRO_5041946989" evidence="1">
    <location>
        <begin position="23"/>
        <end position="452"/>
    </location>
</feature>
<feature type="signal peptide" evidence="1">
    <location>
        <begin position="1"/>
        <end position="22"/>
    </location>
</feature>
<dbReference type="InterPro" id="IPR017946">
    <property type="entry name" value="PLC-like_Pdiesterase_TIM-brl"/>
</dbReference>
<dbReference type="InterPro" id="IPR051057">
    <property type="entry name" value="PI-PLC_domain"/>
</dbReference>
<evidence type="ECO:0000313" key="3">
    <source>
        <dbReference type="Proteomes" id="UP001230504"/>
    </source>
</evidence>
<dbReference type="Proteomes" id="UP001230504">
    <property type="component" value="Unassembled WGS sequence"/>
</dbReference>
<protein>
    <submittedName>
        <fullName evidence="2">Tat pathway signal sequence</fullName>
    </submittedName>
</protein>
<evidence type="ECO:0000313" key="2">
    <source>
        <dbReference type="EMBL" id="KAK1593152.1"/>
    </source>
</evidence>
<reference evidence="2" key="1">
    <citation type="submission" date="2021-06" db="EMBL/GenBank/DDBJ databases">
        <title>Comparative genomics, transcriptomics and evolutionary studies reveal genomic signatures of adaptation to plant cell wall in hemibiotrophic fungi.</title>
        <authorList>
            <consortium name="DOE Joint Genome Institute"/>
            <person name="Baroncelli R."/>
            <person name="Diaz J.F."/>
            <person name="Benocci T."/>
            <person name="Peng M."/>
            <person name="Battaglia E."/>
            <person name="Haridas S."/>
            <person name="Andreopoulos W."/>
            <person name="Labutti K."/>
            <person name="Pangilinan J."/>
            <person name="Floch G.L."/>
            <person name="Makela M.R."/>
            <person name="Henrissat B."/>
            <person name="Grigoriev I.V."/>
            <person name="Crouch J.A."/>
            <person name="De Vries R.P."/>
            <person name="Sukno S.A."/>
            <person name="Thon M.R."/>
        </authorList>
    </citation>
    <scope>NUCLEOTIDE SEQUENCE</scope>
    <source>
        <strain evidence="2">CBS 125086</strain>
    </source>
</reference>
<keyword evidence="3" id="KW-1185">Reference proteome</keyword>
<dbReference type="EMBL" id="JAHLJV010000027">
    <property type="protein sequence ID" value="KAK1593152.1"/>
    <property type="molecule type" value="Genomic_DNA"/>
</dbReference>
<keyword evidence="1" id="KW-0732">Signal</keyword>
<proteinExistence type="predicted"/>
<gene>
    <name evidence="2" type="ORF">LY79DRAFT_514727</name>
</gene>
<dbReference type="Pfam" id="PF26146">
    <property type="entry name" value="PI-PLC_X"/>
    <property type="match status" value="1"/>
</dbReference>
<dbReference type="PANTHER" id="PTHR13593">
    <property type="match status" value="1"/>
</dbReference>
<sequence length="452" mass="49138">MTGRLFVLTLGLLSFLAAPARAQDLGTSKITLSNTEDVTFLTGTKTVPVTQPRTPTGPYATYTSQITLTNGDLSIMTGTMTVTGNVTHTTTNSVGQSVVIISGQTSVVTSTLTGNSTQTITSPAGPTNTQPCNNYVEFCERKYSNITEVGCHNSPFVRPGNSASNQALDVTTQLNDGIRFLQAQIQWPTNGTVPHFCHTSCDILDAGPITDWLTTVREWVASHPYDVVTILLGNGNYSTPDLYAPFIEASGILQYAYEPPYLPMTLENWPTLSQMILGGKRVVMFLDYMADQQKFPWLLDEFSQMWETPFDPMDRSFPCTVQRPPDLPGDAARNRLYLMNHNLNAEYNIFGASILVPAVSLLNVTNNVTGYGSLGLGAQQCTADWGRPPKILNVDYYNYGGYPGSVFEAQAKMNNVTYTRECCGKVTGASPGRPAMSGMVLGMALACALFLL</sequence>
<dbReference type="PANTHER" id="PTHR13593:SF140">
    <property type="entry name" value="PLC-LIKE PHOSPHODIESTERASE"/>
    <property type="match status" value="1"/>
</dbReference>
<evidence type="ECO:0000256" key="1">
    <source>
        <dbReference type="SAM" id="SignalP"/>
    </source>
</evidence>
<organism evidence="2 3">
    <name type="scientific">Colletotrichum navitas</name>
    <dbReference type="NCBI Taxonomy" id="681940"/>
    <lineage>
        <taxon>Eukaryota</taxon>
        <taxon>Fungi</taxon>
        <taxon>Dikarya</taxon>
        <taxon>Ascomycota</taxon>
        <taxon>Pezizomycotina</taxon>
        <taxon>Sordariomycetes</taxon>
        <taxon>Hypocreomycetidae</taxon>
        <taxon>Glomerellales</taxon>
        <taxon>Glomerellaceae</taxon>
        <taxon>Colletotrichum</taxon>
        <taxon>Colletotrichum graminicola species complex</taxon>
    </lineage>
</organism>
<dbReference type="GO" id="GO:0008081">
    <property type="term" value="F:phosphoric diester hydrolase activity"/>
    <property type="evidence" value="ECO:0007669"/>
    <property type="project" value="InterPro"/>
</dbReference>
<name>A0AAD8PZU1_9PEZI</name>